<dbReference type="InterPro" id="IPR001841">
    <property type="entry name" value="Znf_RING"/>
</dbReference>
<evidence type="ECO:0000256" key="5">
    <source>
        <dbReference type="ARBA" id="ARBA00022723"/>
    </source>
</evidence>
<evidence type="ECO:0000256" key="11">
    <source>
        <dbReference type="SAM" id="Phobius"/>
    </source>
</evidence>
<organism evidence="13 14">
    <name type="scientific">Hibiscus sabdariffa</name>
    <name type="common">roselle</name>
    <dbReference type="NCBI Taxonomy" id="183260"/>
    <lineage>
        <taxon>Eukaryota</taxon>
        <taxon>Viridiplantae</taxon>
        <taxon>Streptophyta</taxon>
        <taxon>Embryophyta</taxon>
        <taxon>Tracheophyta</taxon>
        <taxon>Spermatophyta</taxon>
        <taxon>Magnoliopsida</taxon>
        <taxon>eudicotyledons</taxon>
        <taxon>Gunneridae</taxon>
        <taxon>Pentapetalae</taxon>
        <taxon>rosids</taxon>
        <taxon>malvids</taxon>
        <taxon>Malvales</taxon>
        <taxon>Malvaceae</taxon>
        <taxon>Malvoideae</taxon>
        <taxon>Hibiscus</taxon>
    </lineage>
</organism>
<dbReference type="InterPro" id="IPR013083">
    <property type="entry name" value="Znf_RING/FYVE/PHD"/>
</dbReference>
<proteinExistence type="predicted"/>
<dbReference type="SMART" id="SM00184">
    <property type="entry name" value="RING"/>
    <property type="match status" value="1"/>
</dbReference>
<evidence type="ECO:0000313" key="13">
    <source>
        <dbReference type="EMBL" id="KAK9038622.1"/>
    </source>
</evidence>
<sequence length="374" mass="41012">MIDDDRPKPTQPCKCPNRDPCPRNCRDNYTPPPPPLLRPQGQPPPPLAGQPPRANHGDHSLLVTGMTIMGSMLCSAMILCIFFSLVRFYFNKRINRSRRRSIPVGFFGSGDDFFLDEDQIMPHLDNPIWYINTIGLQQSVIDSITVFKYKKDGGLIEGTECSVCLNEFQEDESLRLLPKCTHAFHLPCIDAWLRSHQNCPLCRAPIVSDAMVAQTNALEPNSIGSGSSNETMVENDVGEEPRNCRIEVGNTSENSRKNMGHSDGNVLSDLDGIQATRRSVSLDLNSAMEIAGEATAGHKHGCSFDTGLQQLEYSRGKIVGKHSRGSSSMCKLMKSCSVGRSLSKGPVPMKRCCSSGGIFSLSKPSKTQGSILPL</sequence>
<keyword evidence="11" id="KW-1133">Transmembrane helix</keyword>
<dbReference type="Pfam" id="PF13639">
    <property type="entry name" value="zf-RING_2"/>
    <property type="match status" value="1"/>
</dbReference>
<evidence type="ECO:0000259" key="12">
    <source>
        <dbReference type="PROSITE" id="PS50089"/>
    </source>
</evidence>
<dbReference type="Gene3D" id="3.30.40.10">
    <property type="entry name" value="Zinc/RING finger domain, C3HC4 (zinc finger)"/>
    <property type="match status" value="1"/>
</dbReference>
<dbReference type="EMBL" id="JBBPBN010000005">
    <property type="protein sequence ID" value="KAK9038622.1"/>
    <property type="molecule type" value="Genomic_DNA"/>
</dbReference>
<dbReference type="PROSITE" id="PS50089">
    <property type="entry name" value="ZF_RING_2"/>
    <property type="match status" value="1"/>
</dbReference>
<evidence type="ECO:0000256" key="4">
    <source>
        <dbReference type="ARBA" id="ARBA00022679"/>
    </source>
</evidence>
<keyword evidence="11" id="KW-0472">Membrane</keyword>
<keyword evidence="8" id="KW-0862">Zinc</keyword>
<feature type="transmembrane region" description="Helical" evidence="11">
    <location>
        <begin position="68"/>
        <end position="90"/>
    </location>
</feature>
<name>A0ABR2TMC3_9ROSI</name>
<feature type="compositionally biased region" description="Pro residues" evidence="10">
    <location>
        <begin position="30"/>
        <end position="49"/>
    </location>
</feature>
<evidence type="ECO:0000256" key="7">
    <source>
        <dbReference type="ARBA" id="ARBA00022786"/>
    </source>
</evidence>
<accession>A0ABR2TMC3</accession>
<dbReference type="PANTHER" id="PTHR46913:SF19">
    <property type="entry name" value="RING-TYPE E3 UBIQUITIN TRANSFERASE"/>
    <property type="match status" value="1"/>
</dbReference>
<dbReference type="PANTHER" id="PTHR46913">
    <property type="entry name" value="RING-H2 FINGER PROTEIN ATL16"/>
    <property type="match status" value="1"/>
</dbReference>
<evidence type="ECO:0000256" key="9">
    <source>
        <dbReference type="PROSITE-ProRule" id="PRU00175"/>
    </source>
</evidence>
<keyword evidence="5" id="KW-0479">Metal-binding</keyword>
<feature type="compositionally biased region" description="Polar residues" evidence="10">
    <location>
        <begin position="219"/>
        <end position="232"/>
    </location>
</feature>
<keyword evidence="14" id="KW-1185">Reference proteome</keyword>
<evidence type="ECO:0000256" key="2">
    <source>
        <dbReference type="ARBA" id="ARBA00004906"/>
    </source>
</evidence>
<feature type="domain" description="RING-type" evidence="12">
    <location>
        <begin position="161"/>
        <end position="203"/>
    </location>
</feature>
<comment type="caution">
    <text evidence="13">The sequence shown here is derived from an EMBL/GenBank/DDBJ whole genome shotgun (WGS) entry which is preliminary data.</text>
</comment>
<keyword evidence="4" id="KW-0808">Transferase</keyword>
<gene>
    <name evidence="13" type="ORF">V6N11_023479</name>
</gene>
<evidence type="ECO:0000256" key="10">
    <source>
        <dbReference type="SAM" id="MobiDB-lite"/>
    </source>
</evidence>
<dbReference type="InterPro" id="IPR044600">
    <property type="entry name" value="ATL1/ATL16-like"/>
</dbReference>
<dbReference type="Proteomes" id="UP001396334">
    <property type="component" value="Unassembled WGS sequence"/>
</dbReference>
<keyword evidence="7" id="KW-0833">Ubl conjugation pathway</keyword>
<keyword evidence="6 9" id="KW-0863">Zinc-finger</keyword>
<feature type="compositionally biased region" description="Basic and acidic residues" evidence="10">
    <location>
        <begin position="16"/>
        <end position="26"/>
    </location>
</feature>
<protein>
    <recommendedName>
        <fullName evidence="3">RING-type E3 ubiquitin transferase</fullName>
        <ecNumber evidence="3">2.3.2.27</ecNumber>
    </recommendedName>
</protein>
<comment type="catalytic activity">
    <reaction evidence="1">
        <text>S-ubiquitinyl-[E2 ubiquitin-conjugating enzyme]-L-cysteine + [acceptor protein]-L-lysine = [E2 ubiquitin-conjugating enzyme]-L-cysteine + N(6)-ubiquitinyl-[acceptor protein]-L-lysine.</text>
        <dbReference type="EC" id="2.3.2.27"/>
    </reaction>
</comment>
<evidence type="ECO:0000256" key="8">
    <source>
        <dbReference type="ARBA" id="ARBA00022833"/>
    </source>
</evidence>
<keyword evidence="11" id="KW-0812">Transmembrane</keyword>
<feature type="region of interest" description="Disordered" evidence="10">
    <location>
        <begin position="1"/>
        <end position="56"/>
    </location>
</feature>
<comment type="pathway">
    <text evidence="2">Protein modification; protein ubiquitination.</text>
</comment>
<evidence type="ECO:0000313" key="14">
    <source>
        <dbReference type="Proteomes" id="UP001396334"/>
    </source>
</evidence>
<reference evidence="13 14" key="1">
    <citation type="journal article" date="2024" name="G3 (Bethesda)">
        <title>Genome assembly of Hibiscus sabdariffa L. provides insights into metabolisms of medicinal natural products.</title>
        <authorList>
            <person name="Kim T."/>
        </authorList>
    </citation>
    <scope>NUCLEOTIDE SEQUENCE [LARGE SCALE GENOMIC DNA]</scope>
    <source>
        <strain evidence="13">TK-2024</strain>
        <tissue evidence="13">Old leaves</tissue>
    </source>
</reference>
<dbReference type="EC" id="2.3.2.27" evidence="3"/>
<evidence type="ECO:0000256" key="3">
    <source>
        <dbReference type="ARBA" id="ARBA00012483"/>
    </source>
</evidence>
<feature type="region of interest" description="Disordered" evidence="10">
    <location>
        <begin position="219"/>
        <end position="238"/>
    </location>
</feature>
<dbReference type="SUPFAM" id="SSF57850">
    <property type="entry name" value="RING/U-box"/>
    <property type="match status" value="1"/>
</dbReference>
<evidence type="ECO:0000256" key="1">
    <source>
        <dbReference type="ARBA" id="ARBA00000900"/>
    </source>
</evidence>
<dbReference type="CDD" id="cd16461">
    <property type="entry name" value="RING-H2_EL5-like"/>
    <property type="match status" value="1"/>
</dbReference>
<evidence type="ECO:0000256" key="6">
    <source>
        <dbReference type="ARBA" id="ARBA00022771"/>
    </source>
</evidence>